<dbReference type="Proteomes" id="UP001207626">
    <property type="component" value="Unassembled WGS sequence"/>
</dbReference>
<keyword evidence="1" id="KW-1133">Transmembrane helix</keyword>
<evidence type="ECO:0000256" key="1">
    <source>
        <dbReference type="SAM" id="Phobius"/>
    </source>
</evidence>
<sequence length="92" mass="10109">MPIGMPGAGRESIFRAIPIDSALFDLRRLNIRIGRVLSAKKRSILTNGEGIVLFIFLVQEIVFAGVLQLISQYLKNDVAERLGGGLYSGDFD</sequence>
<evidence type="ECO:0000313" key="3">
    <source>
        <dbReference type="Proteomes" id="UP001207626"/>
    </source>
</evidence>
<feature type="transmembrane region" description="Helical" evidence="1">
    <location>
        <begin position="50"/>
        <end position="70"/>
    </location>
</feature>
<comment type="caution">
    <text evidence="2">The sequence shown here is derived from an EMBL/GenBank/DDBJ whole genome shotgun (WGS) entry which is preliminary data.</text>
</comment>
<keyword evidence="3" id="KW-1185">Reference proteome</keyword>
<accession>A0ABT4E0P4</accession>
<keyword evidence="1" id="KW-0472">Membrane</keyword>
<evidence type="ECO:0000313" key="2">
    <source>
        <dbReference type="EMBL" id="MCY9523180.1"/>
    </source>
</evidence>
<proteinExistence type="predicted"/>
<dbReference type="EMBL" id="JAMDLW010000061">
    <property type="protein sequence ID" value="MCY9523180.1"/>
    <property type="molecule type" value="Genomic_DNA"/>
</dbReference>
<dbReference type="RefSeq" id="WP_087435335.1">
    <property type="nucleotide sequence ID" value="NZ_JAMDLV010000050.1"/>
</dbReference>
<keyword evidence="1" id="KW-0812">Transmembrane</keyword>
<gene>
    <name evidence="2" type="ORF">M5X09_26625</name>
</gene>
<name>A0ABT4E0P4_9BACL</name>
<protein>
    <submittedName>
        <fullName evidence="2">Uncharacterized protein</fullName>
    </submittedName>
</protein>
<organism evidence="2 3">
    <name type="scientific">Paenibacillus apiarius</name>
    <dbReference type="NCBI Taxonomy" id="46240"/>
    <lineage>
        <taxon>Bacteria</taxon>
        <taxon>Bacillati</taxon>
        <taxon>Bacillota</taxon>
        <taxon>Bacilli</taxon>
        <taxon>Bacillales</taxon>
        <taxon>Paenibacillaceae</taxon>
        <taxon>Paenibacillus</taxon>
    </lineage>
</organism>
<reference evidence="2 3" key="1">
    <citation type="submission" date="2022-05" db="EMBL/GenBank/DDBJ databases">
        <title>Genome Sequencing of Bee-Associated Microbes.</title>
        <authorList>
            <person name="Dunlap C."/>
        </authorList>
    </citation>
    <scope>NUCLEOTIDE SEQUENCE [LARGE SCALE GENOMIC DNA]</scope>
    <source>
        <strain evidence="2 3">NRRL NRS-1438</strain>
    </source>
</reference>